<dbReference type="InterPro" id="IPR041677">
    <property type="entry name" value="DNA2/NAM7_AAA_11"/>
</dbReference>
<dbReference type="PANTHER" id="PTHR10887">
    <property type="entry name" value="DNA2/NAM7 HELICASE FAMILY"/>
    <property type="match status" value="1"/>
</dbReference>
<feature type="domain" description="DNA2/NAM7 helicase-like C-terminal" evidence="3">
    <location>
        <begin position="542"/>
        <end position="752"/>
    </location>
</feature>
<dbReference type="Pfam" id="PF13087">
    <property type="entry name" value="AAA_12"/>
    <property type="match status" value="1"/>
</dbReference>
<dbReference type="SUPFAM" id="SSF52540">
    <property type="entry name" value="P-loop containing nucleoside triphosphate hydrolases"/>
    <property type="match status" value="1"/>
</dbReference>
<evidence type="ECO:0000313" key="5">
    <source>
        <dbReference type="Proteomes" id="UP000652219"/>
    </source>
</evidence>
<dbReference type="InterPro" id="IPR045055">
    <property type="entry name" value="DNA2/NAM7-like"/>
</dbReference>
<keyword evidence="1" id="KW-0067">ATP-binding</keyword>
<dbReference type="Pfam" id="PF13086">
    <property type="entry name" value="AAA_11"/>
    <property type="match status" value="1"/>
</dbReference>
<comment type="caution">
    <text evidence="4">The sequence shown here is derived from an EMBL/GenBank/DDBJ whole genome shotgun (WGS) entry which is preliminary data.</text>
</comment>
<reference evidence="4 5" key="1">
    <citation type="journal article" date="2020" name="Phytopathology">
        <title>Genome Sequence Resources of Colletotrichum truncatum, C. plurivorum, C. musicola, and C. sojae: Four Species Pathogenic to Soybean (Glycine max).</title>
        <authorList>
            <person name="Rogerio F."/>
            <person name="Boufleur T.R."/>
            <person name="Ciampi-Guillardi M."/>
            <person name="Sukno S.A."/>
            <person name="Thon M.R."/>
            <person name="Massola Junior N.S."/>
            <person name="Baroncelli R."/>
        </authorList>
    </citation>
    <scope>NUCLEOTIDE SEQUENCE [LARGE SCALE GENOMIC DNA]</scope>
    <source>
        <strain evidence="4 5">LFN0009</strain>
    </source>
</reference>
<evidence type="ECO:0000256" key="1">
    <source>
        <dbReference type="ARBA" id="ARBA00022806"/>
    </source>
</evidence>
<feature type="domain" description="DNA2/NAM7 helicase helicase" evidence="2">
    <location>
        <begin position="274"/>
        <end position="522"/>
    </location>
</feature>
<protein>
    <submittedName>
        <fullName evidence="4">Regulator of nonsense transcripts 1-like protein 1</fullName>
    </submittedName>
</protein>
<evidence type="ECO:0000259" key="2">
    <source>
        <dbReference type="Pfam" id="PF13086"/>
    </source>
</evidence>
<proteinExistence type="predicted"/>
<gene>
    <name evidence="4" type="ORF">CSOJ01_01903</name>
</gene>
<dbReference type="GO" id="GO:0004386">
    <property type="term" value="F:helicase activity"/>
    <property type="evidence" value="ECO:0007669"/>
    <property type="project" value="InterPro"/>
</dbReference>
<organism evidence="4 5">
    <name type="scientific">Colletotrichum sojae</name>
    <dbReference type="NCBI Taxonomy" id="2175907"/>
    <lineage>
        <taxon>Eukaryota</taxon>
        <taxon>Fungi</taxon>
        <taxon>Dikarya</taxon>
        <taxon>Ascomycota</taxon>
        <taxon>Pezizomycotina</taxon>
        <taxon>Sordariomycetes</taxon>
        <taxon>Hypocreomycetidae</taxon>
        <taxon>Glomerellales</taxon>
        <taxon>Glomerellaceae</taxon>
        <taxon>Colletotrichum</taxon>
        <taxon>Colletotrichum orchidearum species complex</taxon>
    </lineage>
</organism>
<dbReference type="InterPro" id="IPR041679">
    <property type="entry name" value="DNA2/NAM7-like_C"/>
</dbReference>
<dbReference type="InterPro" id="IPR027417">
    <property type="entry name" value="P-loop_NTPase"/>
</dbReference>
<dbReference type="Gene3D" id="3.40.50.300">
    <property type="entry name" value="P-loop containing nucleotide triphosphate hydrolases"/>
    <property type="match status" value="2"/>
</dbReference>
<dbReference type="AlphaFoldDB" id="A0A8H6JRY4"/>
<evidence type="ECO:0000313" key="4">
    <source>
        <dbReference type="EMBL" id="KAF6818262.1"/>
    </source>
</evidence>
<keyword evidence="1" id="KW-0547">Nucleotide-binding</keyword>
<keyword evidence="5" id="KW-1185">Reference proteome</keyword>
<sequence length="816" mass="92541">MVHSFLSKEEFERVHREGSEIEMANEEAMYRKFNENPTPRDAWVISAIPGSQSFLSSDLQTNWIVLVNQPSVPDKVFPNEGDDCTMGFKHEFAIAGKKINPGMLKSKRIPNPFENIPDQSHCFSKHSECAAFNVTMEYMADPRTRERYHPLAEIAVHQPDGGDQPVDLTSTNAVKVIIRVQAHFVTHECEMKALSRLMDHTRGLKPLDKRAIQVFEYLIDFRKQPSTWVNLFEELPHMDNPSENPLTPAFLKAAYRKLNVDHLAAYEQLRRMPAGLQLTLGGPGAGKTTLNSLIAALAMFHPVTEVIDAKKTTRRVKVLYLLDVNDPCDDVANRVYRLLKDAGISRRVIRVRGCAREMSRSSRLHPTSEPPNDESIRVPDFTFGFLKQARLAQDKQCRRSSEDAPSLDEAAWERFETSRDSHKSLSKLLDKLDRGATKTKRTASELRNLVSKLYFLVIREADFIATTPVGASGQLSTMFHPDLVFVDEAAHARELTSLMPLAFNPARAYIFTGDTRQTRPFVQGATGKGLRFNLYAKQLMISTMERADLAGALDSKLLITHRMYGDLHVLASELFYDGLLKSGMTPAGRFPDSVQHIQRWLSRFSHGQGCVVPRLLIDHHASQEQKDRTSFYNPVHEAFIKERCLELLCDADFRRVDKPDQPGRILIITPYKAALKKYKKFTDVLPPHFRGRLDVELRHKSMEARTVDSAQGHEADFVFVDTVRTKTAGFLDDPKRLCVMLTRARIGEMVLMNKGMTMKRHSGSMIEAKWTAKVYEHCRKNDQLVSMNRYGSELIEAKSCFGSENGIGLLPALRVR</sequence>
<keyword evidence="1" id="KW-0378">Hydrolase</keyword>
<dbReference type="InterPro" id="IPR047187">
    <property type="entry name" value="SF1_C_Upf1"/>
</dbReference>
<keyword evidence="1" id="KW-0347">Helicase</keyword>
<accession>A0A8H6JRY4</accession>
<dbReference type="Proteomes" id="UP000652219">
    <property type="component" value="Unassembled WGS sequence"/>
</dbReference>
<dbReference type="CDD" id="cd18808">
    <property type="entry name" value="SF1_C_Upf1"/>
    <property type="match status" value="1"/>
</dbReference>
<name>A0A8H6JRY4_9PEZI</name>
<dbReference type="PANTHER" id="PTHR10887:SF495">
    <property type="entry name" value="HELICASE SENATAXIN ISOFORM X1-RELATED"/>
    <property type="match status" value="1"/>
</dbReference>
<evidence type="ECO:0000259" key="3">
    <source>
        <dbReference type="Pfam" id="PF13087"/>
    </source>
</evidence>
<dbReference type="EMBL" id="WIGN01000016">
    <property type="protein sequence ID" value="KAF6818262.1"/>
    <property type="molecule type" value="Genomic_DNA"/>
</dbReference>